<dbReference type="Proteomes" id="UP000266721">
    <property type="component" value="Unassembled WGS sequence"/>
</dbReference>
<organism evidence="1 2">
    <name type="scientific">Mytilus galloprovincialis</name>
    <name type="common">Mediterranean mussel</name>
    <dbReference type="NCBI Taxonomy" id="29158"/>
    <lineage>
        <taxon>Eukaryota</taxon>
        <taxon>Metazoa</taxon>
        <taxon>Spiralia</taxon>
        <taxon>Lophotrochozoa</taxon>
        <taxon>Mollusca</taxon>
        <taxon>Bivalvia</taxon>
        <taxon>Autobranchia</taxon>
        <taxon>Pteriomorphia</taxon>
        <taxon>Mytilida</taxon>
        <taxon>Mytiloidea</taxon>
        <taxon>Mytilidae</taxon>
        <taxon>Mytilinae</taxon>
        <taxon>Mytilus</taxon>
    </lineage>
</organism>
<protein>
    <submittedName>
        <fullName evidence="1">Uncharacterized protein</fullName>
    </submittedName>
</protein>
<dbReference type="AlphaFoldDB" id="A0A3R5Q1T6"/>
<name>A0A3R5Q1T6_MYTGA</name>
<reference evidence="1 2" key="1">
    <citation type="journal article" date="2016" name="PLoS ONE">
        <title>A First Insight into the Genome of the Filter-Feeder Mussel Mytilus galloprovincialis.</title>
        <authorList>
            <person name="Murgarella M."/>
            <person name="Puiu D."/>
            <person name="Novoa B."/>
            <person name="Figueras A."/>
            <person name="Posada D."/>
            <person name="Canchaya C."/>
        </authorList>
    </citation>
    <scope>NUCLEOTIDE SEQUENCE [LARGE SCALE GENOMIC DNA]</scope>
    <source>
        <tissue evidence="1">Muscle</tissue>
    </source>
</reference>
<evidence type="ECO:0000313" key="2">
    <source>
        <dbReference type="Proteomes" id="UP000266721"/>
    </source>
</evidence>
<feature type="non-terminal residue" evidence="1">
    <location>
        <position position="156"/>
    </location>
</feature>
<proteinExistence type="predicted"/>
<keyword evidence="2" id="KW-1185">Reference proteome</keyword>
<sequence length="156" mass="17571">LSIHYLKMEHSYLISKNISICTESQGTCEQDYVVVENMMLPILQCSNNGGFITEDFSILKWKNERGLDEKDSLDSIAASELLEHLVCTDDEDLPALSGEITCNMGYTCDTVSCCVDVEDLGRTMEVSLSIDHCNMKLTLQLERLSEEISLVDYKWG</sequence>
<feature type="non-terminal residue" evidence="1">
    <location>
        <position position="1"/>
    </location>
</feature>
<gene>
    <name evidence="1" type="ORF">AM593_01044</name>
</gene>
<evidence type="ECO:0000313" key="1">
    <source>
        <dbReference type="EMBL" id="OPL20452.1"/>
    </source>
</evidence>
<accession>A0A3R5Q1T6</accession>
<dbReference type="EMBL" id="KV607633">
    <property type="protein sequence ID" value="OPL20452.1"/>
    <property type="molecule type" value="Genomic_DNA"/>
</dbReference>